<dbReference type="InterPro" id="IPR018687">
    <property type="entry name" value="DUF2177_membr"/>
</dbReference>
<keyword evidence="3" id="KW-1185">Reference proteome</keyword>
<accession>A0ABZ2MHN0</accession>
<proteinExistence type="predicted"/>
<reference evidence="2 3" key="1">
    <citation type="submission" date="2024-02" db="EMBL/GenBank/DDBJ databases">
        <title>Janibacter sp. nov., isolated from gut of marine sandworm.</title>
        <authorList>
            <person name="Kim B."/>
            <person name="Jun M.O."/>
            <person name="Shin N.-R."/>
        </authorList>
    </citation>
    <scope>NUCLEOTIDE SEQUENCE [LARGE SCALE GENOMIC DNA]</scope>
    <source>
        <strain evidence="2 3">A1S7</strain>
    </source>
</reference>
<gene>
    <name evidence="2" type="ORF">V1351_00475</name>
</gene>
<dbReference type="RefSeq" id="WP_338749663.1">
    <property type="nucleotide sequence ID" value="NZ_CP144913.1"/>
</dbReference>
<protein>
    <submittedName>
        <fullName evidence="2">DUF2177 family protein</fullName>
    </submittedName>
</protein>
<dbReference type="EMBL" id="CP144913">
    <property type="protein sequence ID" value="WXB76564.1"/>
    <property type="molecule type" value="Genomic_DNA"/>
</dbReference>
<organism evidence="2 3">
    <name type="scientific">Janibacter alittae</name>
    <dbReference type="NCBI Taxonomy" id="3115209"/>
    <lineage>
        <taxon>Bacteria</taxon>
        <taxon>Bacillati</taxon>
        <taxon>Actinomycetota</taxon>
        <taxon>Actinomycetes</taxon>
        <taxon>Micrococcales</taxon>
        <taxon>Intrasporangiaceae</taxon>
        <taxon>Janibacter</taxon>
    </lineage>
</organism>
<feature type="transmembrane region" description="Helical" evidence="1">
    <location>
        <begin position="57"/>
        <end position="74"/>
    </location>
</feature>
<feature type="transmembrane region" description="Helical" evidence="1">
    <location>
        <begin position="86"/>
        <end position="109"/>
    </location>
</feature>
<evidence type="ECO:0000313" key="3">
    <source>
        <dbReference type="Proteomes" id="UP001382727"/>
    </source>
</evidence>
<sequence length="147" mass="15043">MTHPTSPPLGAGRWLASWVVTAAAFGVLDGLWLGIIAKGHYERAFGSLLADPANPPAAAAFYLIYTLGITYFATAPGLRGSSIRIAAIQGAVLGVVAYAAFNLTGLAVLEGYPAGIVPLDMAWGTLATSSAAAAATAVSRSRRAARR</sequence>
<keyword evidence="1" id="KW-0812">Transmembrane</keyword>
<evidence type="ECO:0000313" key="2">
    <source>
        <dbReference type="EMBL" id="WXB76564.1"/>
    </source>
</evidence>
<keyword evidence="1" id="KW-1133">Transmembrane helix</keyword>
<dbReference type="Proteomes" id="UP001382727">
    <property type="component" value="Chromosome"/>
</dbReference>
<name>A0ABZ2MHN0_9MICO</name>
<evidence type="ECO:0000256" key="1">
    <source>
        <dbReference type="SAM" id="Phobius"/>
    </source>
</evidence>
<keyword evidence="1" id="KW-0472">Membrane</keyword>
<dbReference type="Pfam" id="PF09945">
    <property type="entry name" value="DUF2177"/>
    <property type="match status" value="1"/>
</dbReference>
<feature type="transmembrane region" description="Helical" evidence="1">
    <location>
        <begin position="12"/>
        <end position="37"/>
    </location>
</feature>